<name>A0A7W9GD07_9ACTN</name>
<reference evidence="1 2" key="1">
    <citation type="submission" date="2020-08" db="EMBL/GenBank/DDBJ databases">
        <title>Sequencing the genomes of 1000 actinobacteria strains.</title>
        <authorList>
            <person name="Klenk H.-P."/>
        </authorList>
    </citation>
    <scope>NUCLEOTIDE SEQUENCE [LARGE SCALE GENOMIC DNA]</scope>
    <source>
        <strain evidence="1 2">DSM 45507</strain>
    </source>
</reference>
<dbReference type="Proteomes" id="UP000579153">
    <property type="component" value="Unassembled WGS sequence"/>
</dbReference>
<dbReference type="EMBL" id="JACHMB010000001">
    <property type="protein sequence ID" value="MBB5781533.1"/>
    <property type="molecule type" value="Genomic_DNA"/>
</dbReference>
<gene>
    <name evidence="1" type="ORF">HD596_008289</name>
</gene>
<proteinExistence type="predicted"/>
<comment type="caution">
    <text evidence="1">The sequence shown here is derived from an EMBL/GenBank/DDBJ whole genome shotgun (WGS) entry which is preliminary data.</text>
</comment>
<evidence type="ECO:0000313" key="1">
    <source>
        <dbReference type="EMBL" id="MBB5781533.1"/>
    </source>
</evidence>
<dbReference type="AlphaFoldDB" id="A0A7W9GD07"/>
<sequence length="74" mass="8326">MSQELTDPAALPGVDPDQARRHWKALLNEPFNLFQEVFNDRTEWEDALYSAVKYWLSTWPGSAPGCLPGSFCGP</sequence>
<organism evidence="1 2">
    <name type="scientific">Nonomuraea jabiensis</name>
    <dbReference type="NCBI Taxonomy" id="882448"/>
    <lineage>
        <taxon>Bacteria</taxon>
        <taxon>Bacillati</taxon>
        <taxon>Actinomycetota</taxon>
        <taxon>Actinomycetes</taxon>
        <taxon>Streptosporangiales</taxon>
        <taxon>Streptosporangiaceae</taxon>
        <taxon>Nonomuraea</taxon>
    </lineage>
</organism>
<protein>
    <submittedName>
        <fullName evidence="1">Uncharacterized protein</fullName>
    </submittedName>
</protein>
<accession>A0A7W9GD07</accession>
<keyword evidence="2" id="KW-1185">Reference proteome</keyword>
<evidence type="ECO:0000313" key="2">
    <source>
        <dbReference type="Proteomes" id="UP000579153"/>
    </source>
</evidence>